<sequence length="229" mass="26088">MSYQEDFNAWEEQIVAVPDNEIKLPNQPVDKFTASAETLAVEARKDTDAFAASGMNVSLIDELTPLAGALRHLQASWTSEFRAKQEAQKKWLEQSPAAYQLRDELLHHFSFAYRNIDDIKKSVMRIREGGGHADLLQDLVDLADLGEKHPEPLTDIGLSLEPLQKARLTSHAMSVLLSASNGAKDQKNQAKLLRDKAYTLLFNKVSEIREYGRYIFWRDAERREKYLID</sequence>
<proteinExistence type="predicted"/>
<keyword evidence="2" id="KW-1185">Reference proteome</keyword>
<name>A0ABS5KHK3_9BACT</name>
<organism evidence="1 2">
    <name type="scientific">Carboxylicivirga mesophila</name>
    <dbReference type="NCBI Taxonomy" id="1166478"/>
    <lineage>
        <taxon>Bacteria</taxon>
        <taxon>Pseudomonadati</taxon>
        <taxon>Bacteroidota</taxon>
        <taxon>Bacteroidia</taxon>
        <taxon>Marinilabiliales</taxon>
        <taxon>Marinilabiliaceae</taxon>
        <taxon>Carboxylicivirga</taxon>
    </lineage>
</organism>
<dbReference type="Proteomes" id="UP000721861">
    <property type="component" value="Unassembled WGS sequence"/>
</dbReference>
<evidence type="ECO:0000313" key="2">
    <source>
        <dbReference type="Proteomes" id="UP000721861"/>
    </source>
</evidence>
<reference evidence="1 2" key="1">
    <citation type="journal article" date="2014" name="Int. J. Syst. Evol. Microbiol.">
        <title>Carboxylicivirga gen. nov. in the family Marinilabiliaceae with two novel species, Carboxylicivirga mesophila sp. nov. and Carboxylicivirga taeanensis sp. nov., and reclassification of Cytophaga fermentans as Saccharicrinis fermentans gen. nov., comb. nov.</title>
        <authorList>
            <person name="Yang S.H."/>
            <person name="Seo H.S."/>
            <person name="Woo J.H."/>
            <person name="Oh H.M."/>
            <person name="Jang H."/>
            <person name="Lee J.H."/>
            <person name="Kim S.J."/>
            <person name="Kwon K.K."/>
        </authorList>
    </citation>
    <scope>NUCLEOTIDE SEQUENCE [LARGE SCALE GENOMIC DNA]</scope>
    <source>
        <strain evidence="1 2">JCM 18290</strain>
    </source>
</reference>
<dbReference type="EMBL" id="JAGUCN010000038">
    <property type="protein sequence ID" value="MBS2213886.1"/>
    <property type="molecule type" value="Genomic_DNA"/>
</dbReference>
<protein>
    <submittedName>
        <fullName evidence="1">Uncharacterized protein</fullName>
    </submittedName>
</protein>
<accession>A0ABS5KHK3</accession>
<dbReference type="RefSeq" id="WP_212231682.1">
    <property type="nucleotide sequence ID" value="NZ_JAGUCN010000038.1"/>
</dbReference>
<gene>
    <name evidence="1" type="ORF">KEM09_20930</name>
</gene>
<comment type="caution">
    <text evidence="1">The sequence shown here is derived from an EMBL/GenBank/DDBJ whole genome shotgun (WGS) entry which is preliminary data.</text>
</comment>
<evidence type="ECO:0000313" key="1">
    <source>
        <dbReference type="EMBL" id="MBS2213886.1"/>
    </source>
</evidence>